<sequence length="116" mass="12155">MGHQLATAGHCPPLLRHAGLHTDILAAPPRPLLGVDLEAEYPTTDFPLPPGALLALYTDGLIETPGTDHETALIDLATVLSKATGPLDDIADALLVHAQPPGDRADDTALLLLKVY</sequence>
<dbReference type="RefSeq" id="WP_381082614.1">
    <property type="nucleotide sequence ID" value="NZ_JBHUDX010000038.1"/>
</dbReference>
<organism evidence="3 4">
    <name type="scientific">Streptomyces caeni</name>
    <dbReference type="NCBI Taxonomy" id="2307231"/>
    <lineage>
        <taxon>Bacteria</taxon>
        <taxon>Bacillati</taxon>
        <taxon>Actinomycetota</taxon>
        <taxon>Actinomycetes</taxon>
        <taxon>Kitasatosporales</taxon>
        <taxon>Streptomycetaceae</taxon>
        <taxon>Streptomyces</taxon>
    </lineage>
</organism>
<dbReference type="Proteomes" id="UP001597261">
    <property type="component" value="Unassembled WGS sequence"/>
</dbReference>
<evidence type="ECO:0000313" key="4">
    <source>
        <dbReference type="Proteomes" id="UP001597261"/>
    </source>
</evidence>
<accession>A0ABW4ISD2</accession>
<gene>
    <name evidence="3" type="ORF">ACFSL4_14875</name>
</gene>
<protein>
    <submittedName>
        <fullName evidence="3">PP2C family protein-serine/threonine phosphatase</fullName>
        <ecNumber evidence="3">3.1.3.16</ecNumber>
    </submittedName>
</protein>
<evidence type="ECO:0000313" key="3">
    <source>
        <dbReference type="EMBL" id="MFD1659454.1"/>
    </source>
</evidence>
<dbReference type="Pfam" id="PF07228">
    <property type="entry name" value="SpoIIE"/>
    <property type="match status" value="1"/>
</dbReference>
<keyword evidence="1 3" id="KW-0378">Hydrolase</keyword>
<keyword evidence="4" id="KW-1185">Reference proteome</keyword>
<dbReference type="Gene3D" id="3.60.40.10">
    <property type="entry name" value="PPM-type phosphatase domain"/>
    <property type="match status" value="1"/>
</dbReference>
<name>A0ABW4ISD2_9ACTN</name>
<reference evidence="4" key="1">
    <citation type="journal article" date="2019" name="Int. J. Syst. Evol. Microbiol.">
        <title>The Global Catalogue of Microorganisms (GCM) 10K type strain sequencing project: providing services to taxonomists for standard genome sequencing and annotation.</title>
        <authorList>
            <consortium name="The Broad Institute Genomics Platform"/>
            <consortium name="The Broad Institute Genome Sequencing Center for Infectious Disease"/>
            <person name="Wu L."/>
            <person name="Ma J."/>
        </authorList>
    </citation>
    <scope>NUCLEOTIDE SEQUENCE [LARGE SCALE GENOMIC DNA]</scope>
    <source>
        <strain evidence="4">CGMCC 1.12470</strain>
    </source>
</reference>
<dbReference type="EC" id="3.1.3.16" evidence="3"/>
<dbReference type="InterPro" id="IPR036457">
    <property type="entry name" value="PPM-type-like_dom_sf"/>
</dbReference>
<evidence type="ECO:0000256" key="1">
    <source>
        <dbReference type="ARBA" id="ARBA00022801"/>
    </source>
</evidence>
<comment type="caution">
    <text evidence="3">The sequence shown here is derived from an EMBL/GenBank/DDBJ whole genome shotgun (WGS) entry which is preliminary data.</text>
</comment>
<dbReference type="InterPro" id="IPR052016">
    <property type="entry name" value="Bact_Sigma-Reg"/>
</dbReference>
<dbReference type="PANTHER" id="PTHR43156">
    <property type="entry name" value="STAGE II SPORULATION PROTEIN E-RELATED"/>
    <property type="match status" value="1"/>
</dbReference>
<dbReference type="GO" id="GO:0004722">
    <property type="term" value="F:protein serine/threonine phosphatase activity"/>
    <property type="evidence" value="ECO:0007669"/>
    <property type="project" value="UniProtKB-EC"/>
</dbReference>
<evidence type="ECO:0000259" key="2">
    <source>
        <dbReference type="Pfam" id="PF07228"/>
    </source>
</evidence>
<proteinExistence type="predicted"/>
<dbReference type="EMBL" id="JBHUDX010000038">
    <property type="protein sequence ID" value="MFD1659454.1"/>
    <property type="molecule type" value="Genomic_DNA"/>
</dbReference>
<dbReference type="InterPro" id="IPR001932">
    <property type="entry name" value="PPM-type_phosphatase-like_dom"/>
</dbReference>
<feature type="domain" description="PPM-type phosphatase" evidence="2">
    <location>
        <begin position="5"/>
        <end position="115"/>
    </location>
</feature>
<dbReference type="PANTHER" id="PTHR43156:SF2">
    <property type="entry name" value="STAGE II SPORULATION PROTEIN E"/>
    <property type="match status" value="1"/>
</dbReference>